<dbReference type="Proteomes" id="UP000183832">
    <property type="component" value="Unassembled WGS sequence"/>
</dbReference>
<evidence type="ECO:0000313" key="2">
    <source>
        <dbReference type="Proteomes" id="UP000183832"/>
    </source>
</evidence>
<dbReference type="AlphaFoldDB" id="A0A1J1J8Q5"/>
<protein>
    <submittedName>
        <fullName evidence="1">CLUMA_CG020800, isoform A</fullName>
    </submittedName>
</protein>
<proteinExistence type="predicted"/>
<evidence type="ECO:0000313" key="1">
    <source>
        <dbReference type="EMBL" id="CRL07846.1"/>
    </source>
</evidence>
<reference evidence="1 2" key="1">
    <citation type="submission" date="2015-04" db="EMBL/GenBank/DDBJ databases">
        <authorList>
            <person name="Syromyatnikov M.Y."/>
            <person name="Popov V.N."/>
        </authorList>
    </citation>
    <scope>NUCLEOTIDE SEQUENCE [LARGE SCALE GENOMIC DNA]</scope>
</reference>
<dbReference type="EMBL" id="CVRI01000073">
    <property type="protein sequence ID" value="CRL07846.1"/>
    <property type="molecule type" value="Genomic_DNA"/>
</dbReference>
<organism evidence="1 2">
    <name type="scientific">Clunio marinus</name>
    <dbReference type="NCBI Taxonomy" id="568069"/>
    <lineage>
        <taxon>Eukaryota</taxon>
        <taxon>Metazoa</taxon>
        <taxon>Ecdysozoa</taxon>
        <taxon>Arthropoda</taxon>
        <taxon>Hexapoda</taxon>
        <taxon>Insecta</taxon>
        <taxon>Pterygota</taxon>
        <taxon>Neoptera</taxon>
        <taxon>Endopterygota</taxon>
        <taxon>Diptera</taxon>
        <taxon>Nematocera</taxon>
        <taxon>Chironomoidea</taxon>
        <taxon>Chironomidae</taxon>
        <taxon>Clunio</taxon>
    </lineage>
</organism>
<accession>A0A1J1J8Q5</accession>
<name>A0A1J1J8Q5_9DIPT</name>
<keyword evidence="2" id="KW-1185">Reference proteome</keyword>
<sequence>MSFCQLPMKMKFRLEQFRDFTRFYAFMEIKIRIRSRTVCNAICLRSQLAVVITNGHNLYYEYLQFQKTKTQTKHLRMKKCFTLIWERRVIDLRT</sequence>
<gene>
    <name evidence="1" type="ORF">CLUMA_CG020800</name>
</gene>